<dbReference type="SUPFAM" id="SSF53448">
    <property type="entry name" value="Nucleotide-diphospho-sugar transferases"/>
    <property type="match status" value="1"/>
</dbReference>
<evidence type="ECO:0000313" key="4">
    <source>
        <dbReference type="Proteomes" id="UP000789595"/>
    </source>
</evidence>
<dbReference type="EMBL" id="CAKKNE010000002">
    <property type="protein sequence ID" value="CAH0367064.1"/>
    <property type="molecule type" value="Genomic_DNA"/>
</dbReference>
<dbReference type="EMBL" id="HBIW01000898">
    <property type="protein sequence ID" value="CAE0685332.1"/>
    <property type="molecule type" value="Transcribed_RNA"/>
</dbReference>
<proteinExistence type="predicted"/>
<dbReference type="InterPro" id="IPR029044">
    <property type="entry name" value="Nucleotide-diphossugar_trans"/>
</dbReference>
<evidence type="ECO:0000313" key="2">
    <source>
        <dbReference type="EMBL" id="CAE0685332.1"/>
    </source>
</evidence>
<evidence type="ECO:0000256" key="1">
    <source>
        <dbReference type="SAM" id="SignalP"/>
    </source>
</evidence>
<evidence type="ECO:0008006" key="5">
    <source>
        <dbReference type="Google" id="ProtNLM"/>
    </source>
</evidence>
<gene>
    <name evidence="2" type="ORF">PCAL00307_LOCUS766</name>
    <name evidence="3" type="ORF">PECAL_2P00620</name>
</gene>
<accession>A0A7S3ZJR1</accession>
<dbReference type="Proteomes" id="UP000789595">
    <property type="component" value="Unassembled WGS sequence"/>
</dbReference>
<keyword evidence="4" id="KW-1185">Reference proteome</keyword>
<name>A0A7S3ZJR1_9STRA</name>
<dbReference type="Gene3D" id="3.90.550.10">
    <property type="entry name" value="Spore Coat Polysaccharide Biosynthesis Protein SpsA, Chain A"/>
    <property type="match status" value="1"/>
</dbReference>
<evidence type="ECO:0000313" key="3">
    <source>
        <dbReference type="EMBL" id="CAH0367064.1"/>
    </source>
</evidence>
<feature type="signal peptide" evidence="1">
    <location>
        <begin position="1"/>
        <end position="33"/>
    </location>
</feature>
<reference evidence="3" key="2">
    <citation type="submission" date="2021-11" db="EMBL/GenBank/DDBJ databases">
        <authorList>
            <consortium name="Genoscope - CEA"/>
            <person name="William W."/>
        </authorList>
    </citation>
    <scope>NUCLEOTIDE SEQUENCE</scope>
</reference>
<keyword evidence="1" id="KW-0732">Signal</keyword>
<organism evidence="2">
    <name type="scientific">Pelagomonas calceolata</name>
    <dbReference type="NCBI Taxonomy" id="35677"/>
    <lineage>
        <taxon>Eukaryota</taxon>
        <taxon>Sar</taxon>
        <taxon>Stramenopiles</taxon>
        <taxon>Ochrophyta</taxon>
        <taxon>Pelagophyceae</taxon>
        <taxon>Pelagomonadales</taxon>
        <taxon>Pelagomonadaceae</taxon>
        <taxon>Pelagomonas</taxon>
    </lineage>
</organism>
<dbReference type="AlphaFoldDB" id="A0A7S3ZJR1"/>
<dbReference type="OrthoDB" id="10507588at2759"/>
<feature type="chain" id="PRO_5036403962" description="Glycosyltransferase 2-like domain-containing protein" evidence="1">
    <location>
        <begin position="34"/>
        <end position="339"/>
    </location>
</feature>
<reference evidence="2" key="1">
    <citation type="submission" date="2021-01" db="EMBL/GenBank/DDBJ databases">
        <authorList>
            <person name="Corre E."/>
            <person name="Pelletier E."/>
            <person name="Niang G."/>
            <person name="Scheremetjew M."/>
            <person name="Finn R."/>
            <person name="Kale V."/>
            <person name="Holt S."/>
            <person name="Cochrane G."/>
            <person name="Meng A."/>
            <person name="Brown T."/>
            <person name="Cohen L."/>
        </authorList>
    </citation>
    <scope>NUCLEOTIDE SEQUENCE</scope>
    <source>
        <strain evidence="2">CCMP1756</strain>
    </source>
</reference>
<protein>
    <recommendedName>
        <fullName evidence="5">Glycosyltransferase 2-like domain-containing protein</fullName>
    </recommendedName>
</protein>
<sequence length="339" mass="35997">MASQWANSNLKRSSGAMPRGLLMLSLYIAATNARNNESPTLHVVAPVHAAITNASIEVMLNCFLAQTSRDWALTVVGDGYDARAAAVVGRYTDPRINYAATDRAYGDHGHTPRELGLGLGESPWTVLTGVDNYYVPLFVETVVEKIRANPNAGLVYYDFLLDMKGELAAGAAYDAALRAYGDAPAEEDPEAVVVRPLLDGRVAEIRFRRGDDVAAVARDFVAAEGLNSGGGCDDAACVADLLAGHMASEAARPPGSGGAIGGGRPRALPPYSGHIDATLDESGRLDVGAVAVRTDVARRVGFGWRHHAADFSYVRAVLEELARVGLEALKLPQTLYVHN</sequence>